<dbReference type="SUPFAM" id="SSF161070">
    <property type="entry name" value="SNF-like"/>
    <property type="match status" value="1"/>
</dbReference>
<feature type="transmembrane region" description="Helical" evidence="6">
    <location>
        <begin position="21"/>
        <end position="39"/>
    </location>
</feature>
<sequence>MAKQSTALEKKQNKDQFSNSGFILAAIGSSVGLGNMWMFPYVTGENGGGAFFLLFLVCLLVVGMPVLLAELAIGRGGRGDAASSFRNLTKKKMWHSSGLFLILGAFMIMTFYSVVAGWTLQYTLQSFVGDLYSNPNYADTFNHFTAGWMPIIWQVIIFIITGWIVAKGISGGIEKFNKIVLPALLIILIALMVRSLFLQGAGEGVSFFLKPDFSKITMESVLQALGQAFFSLSIGVGGMMTYGAYVEKNQSLSTATVAISAGSVVYALIAGLIIFPTTFSFGIPSSSGPGLVFIALPAAFASMPFGHLFGGLFFVLLAIAALTSAISLLEVPVAYGMNKWHWSRKKAAIIVSLSCYVFALPCALSAGGVLSDYTAGGKTFFDWMNYLTSNVMLPLGGLMITIFAGYVYGKAGEEAGLTVGWFRAWIFTLRYIAPVLIVAILLFSTGVLHF</sequence>
<feature type="transmembrane region" description="Helical" evidence="6">
    <location>
        <begin position="391"/>
        <end position="409"/>
    </location>
</feature>
<dbReference type="GO" id="GO:0016020">
    <property type="term" value="C:membrane"/>
    <property type="evidence" value="ECO:0007669"/>
    <property type="project" value="UniProtKB-SubCell"/>
</dbReference>
<keyword evidence="5 6" id="KW-0472">Membrane</keyword>
<comment type="caution">
    <text evidence="7">The sequence shown here is derived from an EMBL/GenBank/DDBJ whole genome shotgun (WGS) entry which is preliminary data.</text>
</comment>
<dbReference type="Proteomes" id="UP000190188">
    <property type="component" value="Unassembled WGS sequence"/>
</dbReference>
<dbReference type="CDD" id="cd10336">
    <property type="entry name" value="SLC6sbd_Tyt1-Like"/>
    <property type="match status" value="1"/>
</dbReference>
<feature type="transmembrane region" description="Helical" evidence="6">
    <location>
        <begin position="308"/>
        <end position="329"/>
    </location>
</feature>
<feature type="transmembrane region" description="Helical" evidence="6">
    <location>
        <begin position="429"/>
        <end position="448"/>
    </location>
</feature>
<feature type="transmembrane region" description="Helical" evidence="6">
    <location>
        <begin position="252"/>
        <end position="275"/>
    </location>
</feature>
<dbReference type="OrthoDB" id="9762833at2"/>
<feature type="transmembrane region" description="Helical" evidence="6">
    <location>
        <begin position="349"/>
        <end position="370"/>
    </location>
</feature>
<feature type="transmembrane region" description="Helical" evidence="6">
    <location>
        <begin position="51"/>
        <end position="73"/>
    </location>
</feature>
<dbReference type="RefSeq" id="WP_078501090.1">
    <property type="nucleotide sequence ID" value="NZ_MSZX01000008.1"/>
</dbReference>
<dbReference type="InterPro" id="IPR047218">
    <property type="entry name" value="YocR/YhdH-like"/>
</dbReference>
<feature type="transmembrane region" description="Helical" evidence="6">
    <location>
        <begin position="94"/>
        <end position="120"/>
    </location>
</feature>
<dbReference type="InterPro" id="IPR000175">
    <property type="entry name" value="Na/ntran_symport"/>
</dbReference>
<evidence type="ECO:0000256" key="4">
    <source>
        <dbReference type="ARBA" id="ARBA00022989"/>
    </source>
</evidence>
<protein>
    <submittedName>
        <fullName evidence="7">Sodium-dependent transporter</fullName>
    </submittedName>
</protein>
<evidence type="ECO:0000256" key="2">
    <source>
        <dbReference type="ARBA" id="ARBA00022448"/>
    </source>
</evidence>
<dbReference type="PROSITE" id="PS50267">
    <property type="entry name" value="NA_NEUROTRAN_SYMP_3"/>
    <property type="match status" value="1"/>
</dbReference>
<dbReference type="AlphaFoldDB" id="A0A1T2X7A1"/>
<evidence type="ECO:0000313" key="7">
    <source>
        <dbReference type="EMBL" id="OPA75758.1"/>
    </source>
</evidence>
<keyword evidence="2" id="KW-0813">Transport</keyword>
<dbReference type="PANTHER" id="PTHR42948:SF1">
    <property type="entry name" value="TRANSPORTER"/>
    <property type="match status" value="1"/>
</dbReference>
<comment type="subcellular location">
    <subcellularLocation>
        <location evidence="1">Membrane</location>
        <topology evidence="1">Multi-pass membrane protein</topology>
    </subcellularLocation>
</comment>
<accession>A0A1T2X7A1</accession>
<organism evidence="7 8">
    <name type="scientific">Paenibacillus selenitireducens</name>
    <dbReference type="NCBI Taxonomy" id="1324314"/>
    <lineage>
        <taxon>Bacteria</taxon>
        <taxon>Bacillati</taxon>
        <taxon>Bacillota</taxon>
        <taxon>Bacilli</taxon>
        <taxon>Bacillales</taxon>
        <taxon>Paenibacillaceae</taxon>
        <taxon>Paenibacillus</taxon>
    </lineage>
</organism>
<evidence type="ECO:0000256" key="1">
    <source>
        <dbReference type="ARBA" id="ARBA00004141"/>
    </source>
</evidence>
<keyword evidence="4 6" id="KW-1133">Transmembrane helix</keyword>
<evidence type="ECO:0000256" key="5">
    <source>
        <dbReference type="ARBA" id="ARBA00023136"/>
    </source>
</evidence>
<dbReference type="NCBIfam" id="NF037979">
    <property type="entry name" value="Na_transp"/>
    <property type="match status" value="1"/>
</dbReference>
<dbReference type="PRINTS" id="PR00176">
    <property type="entry name" value="NANEUSMPORT"/>
</dbReference>
<evidence type="ECO:0000256" key="6">
    <source>
        <dbReference type="SAM" id="Phobius"/>
    </source>
</evidence>
<dbReference type="Pfam" id="PF00209">
    <property type="entry name" value="SNF"/>
    <property type="match status" value="2"/>
</dbReference>
<dbReference type="PANTHER" id="PTHR42948">
    <property type="entry name" value="TRANSPORTER"/>
    <property type="match status" value="1"/>
</dbReference>
<reference evidence="7 8" key="1">
    <citation type="submission" date="2017-01" db="EMBL/GenBank/DDBJ databases">
        <title>Genome analysis of Paenibacillus selenitrireducens ES3-24.</title>
        <authorList>
            <person name="Xu D."/>
            <person name="Yao R."/>
            <person name="Zheng S."/>
        </authorList>
    </citation>
    <scope>NUCLEOTIDE SEQUENCE [LARGE SCALE GENOMIC DNA]</scope>
    <source>
        <strain evidence="7 8">ES3-24</strain>
    </source>
</reference>
<evidence type="ECO:0000313" key="8">
    <source>
        <dbReference type="Proteomes" id="UP000190188"/>
    </source>
</evidence>
<name>A0A1T2X7A1_9BACL</name>
<feature type="transmembrane region" description="Helical" evidence="6">
    <location>
        <begin position="140"/>
        <end position="166"/>
    </location>
</feature>
<keyword evidence="8" id="KW-1185">Reference proteome</keyword>
<dbReference type="InterPro" id="IPR037272">
    <property type="entry name" value="SNS_sf"/>
</dbReference>
<keyword evidence="3 6" id="KW-0812">Transmembrane</keyword>
<dbReference type="EMBL" id="MSZX01000008">
    <property type="protein sequence ID" value="OPA75758.1"/>
    <property type="molecule type" value="Genomic_DNA"/>
</dbReference>
<proteinExistence type="predicted"/>
<feature type="transmembrane region" description="Helical" evidence="6">
    <location>
        <begin position="178"/>
        <end position="201"/>
    </location>
</feature>
<evidence type="ECO:0000256" key="3">
    <source>
        <dbReference type="ARBA" id="ARBA00022692"/>
    </source>
</evidence>
<gene>
    <name evidence="7" type="ORF">BVG16_20735</name>
</gene>
<dbReference type="STRING" id="1324314.BVG16_20735"/>
<feature type="transmembrane region" description="Helical" evidence="6">
    <location>
        <begin position="221"/>
        <end position="245"/>
    </location>
</feature>